<evidence type="ECO:0000313" key="3">
    <source>
        <dbReference type="Proteomes" id="UP000243540"/>
    </source>
</evidence>
<evidence type="ECO:0000256" key="1">
    <source>
        <dbReference type="ARBA" id="ARBA00006479"/>
    </source>
</evidence>
<dbReference type="Pfam" id="PF00480">
    <property type="entry name" value="ROK"/>
    <property type="match status" value="1"/>
</dbReference>
<dbReference type="RefSeq" id="WP_086105877.1">
    <property type="nucleotide sequence ID" value="NZ_NEKB01000001.1"/>
</dbReference>
<protein>
    <recommendedName>
        <fullName evidence="4">NagC family transcriptional regulator</fullName>
    </recommendedName>
</protein>
<reference evidence="2 3" key="1">
    <citation type="submission" date="2017-04" db="EMBL/GenBank/DDBJ databases">
        <title>Draft genome sequences of Alloscardovia macacae UMA81211 and UMA81212 isolated from the feces of a rhesus macaque (Macaca mulatta).</title>
        <authorList>
            <person name="Albert K."/>
            <person name="Sela D.A."/>
        </authorList>
    </citation>
    <scope>NUCLEOTIDE SEQUENCE [LARGE SCALE GENOMIC DNA]</scope>
    <source>
        <strain evidence="2 3">UMA81212</strain>
    </source>
</reference>
<dbReference type="AlphaFoldDB" id="A0A1Y2SZR2"/>
<evidence type="ECO:0000313" key="2">
    <source>
        <dbReference type="EMBL" id="OTA30235.1"/>
    </source>
</evidence>
<accession>A0A1Y2SZR2</accession>
<dbReference type="InterPro" id="IPR000600">
    <property type="entry name" value="ROK"/>
</dbReference>
<dbReference type="STRING" id="1160091.B9T39_00580"/>
<name>A0A1Y2SZR2_9BIFI</name>
<comment type="caution">
    <text evidence="2">The sequence shown here is derived from an EMBL/GenBank/DDBJ whole genome shotgun (WGS) entry which is preliminary data.</text>
</comment>
<sequence>MDTTAYLRDAETTSPPSPTLISLMCGLRKTEPSDVRIRNRMLAFSTVFFHKNISRVQLSDLTQLSRVSISELVSSLKENHVLTESGHVQSSGRGKKGALISVDTEYWKIISLDLSEPYTITGTLVNIEGESLDSIDVAIEPPAHVTVGRVSDICSSFIEKYKDSHILGIGIAVPGIVSPDGVIIDSPSLGWSDIHLRAVLERQFALPVTVISESCAHTIVERFIARSPENTLLLDISSHVTSSLLIEDSLVLGSHHSAGSISHVVANPHGPLCSCGKRGCIDVVFSSSAIRRLFALGKDDTDTILSTVGEELGKTLALPCAILDTKALIINGPADIVNPIFLDAIERSLDSYLSHNASLHVSVHKSMNSTSTLQGVSIYVLQHALQNLF</sequence>
<dbReference type="EMBL" id="NEKC01000001">
    <property type="protein sequence ID" value="OTA30235.1"/>
    <property type="molecule type" value="Genomic_DNA"/>
</dbReference>
<dbReference type="PANTHER" id="PTHR18964:SF149">
    <property type="entry name" value="BIFUNCTIONAL UDP-N-ACETYLGLUCOSAMINE 2-EPIMERASE_N-ACETYLMANNOSAMINE KINASE"/>
    <property type="match status" value="1"/>
</dbReference>
<dbReference type="SUPFAM" id="SSF53067">
    <property type="entry name" value="Actin-like ATPase domain"/>
    <property type="match status" value="1"/>
</dbReference>
<evidence type="ECO:0008006" key="4">
    <source>
        <dbReference type="Google" id="ProtNLM"/>
    </source>
</evidence>
<dbReference type="InterPro" id="IPR043129">
    <property type="entry name" value="ATPase_NBD"/>
</dbReference>
<dbReference type="Gene3D" id="3.30.420.40">
    <property type="match status" value="2"/>
</dbReference>
<comment type="similarity">
    <text evidence="1">Belongs to the ROK (NagC/XylR) family.</text>
</comment>
<dbReference type="InterPro" id="IPR036388">
    <property type="entry name" value="WH-like_DNA-bd_sf"/>
</dbReference>
<dbReference type="Gene3D" id="1.10.10.10">
    <property type="entry name" value="Winged helix-like DNA-binding domain superfamily/Winged helix DNA-binding domain"/>
    <property type="match status" value="1"/>
</dbReference>
<dbReference type="PANTHER" id="PTHR18964">
    <property type="entry name" value="ROK (REPRESSOR, ORF, KINASE) FAMILY"/>
    <property type="match status" value="1"/>
</dbReference>
<dbReference type="Proteomes" id="UP000243540">
    <property type="component" value="Unassembled WGS sequence"/>
</dbReference>
<dbReference type="OrthoDB" id="9810372at2"/>
<gene>
    <name evidence="2" type="ORF">B9T39_00580</name>
</gene>
<proteinExistence type="inferred from homology"/>
<organism evidence="2 3">
    <name type="scientific">Alloscardovia macacae</name>
    <dbReference type="NCBI Taxonomy" id="1160091"/>
    <lineage>
        <taxon>Bacteria</taxon>
        <taxon>Bacillati</taxon>
        <taxon>Actinomycetota</taxon>
        <taxon>Actinomycetes</taxon>
        <taxon>Bifidobacteriales</taxon>
        <taxon>Bifidobacteriaceae</taxon>
        <taxon>Alloscardovia</taxon>
    </lineage>
</organism>
<dbReference type="InterPro" id="IPR036390">
    <property type="entry name" value="WH_DNA-bd_sf"/>
</dbReference>
<dbReference type="SUPFAM" id="SSF46785">
    <property type="entry name" value="Winged helix' DNA-binding domain"/>
    <property type="match status" value="1"/>
</dbReference>